<dbReference type="PIRSF" id="PIRSF006268">
    <property type="entry name" value="ApbE"/>
    <property type="match status" value="1"/>
</dbReference>
<comment type="caution">
    <text evidence="12">The sequence shown here is derived from an EMBL/GenBank/DDBJ whole genome shotgun (WGS) entry which is preliminary data.</text>
</comment>
<comment type="cofactor">
    <cofactor evidence="11">
        <name>Mg(2+)</name>
        <dbReference type="ChEBI" id="CHEBI:18420"/>
    </cofactor>
    <cofactor evidence="11">
        <name>Mn(2+)</name>
        <dbReference type="ChEBI" id="CHEBI:29035"/>
    </cofactor>
    <text evidence="11">Magnesium. Can also use manganese.</text>
</comment>
<dbReference type="InterPro" id="IPR003374">
    <property type="entry name" value="ApbE-like_sf"/>
</dbReference>
<comment type="catalytic activity">
    <reaction evidence="9 10">
        <text>L-threonyl-[protein] + FAD = FMN-L-threonyl-[protein] + AMP + H(+)</text>
        <dbReference type="Rhea" id="RHEA:36847"/>
        <dbReference type="Rhea" id="RHEA-COMP:11060"/>
        <dbReference type="Rhea" id="RHEA-COMP:11061"/>
        <dbReference type="ChEBI" id="CHEBI:15378"/>
        <dbReference type="ChEBI" id="CHEBI:30013"/>
        <dbReference type="ChEBI" id="CHEBI:57692"/>
        <dbReference type="ChEBI" id="CHEBI:74257"/>
        <dbReference type="ChEBI" id="CHEBI:456215"/>
        <dbReference type="EC" id="2.7.1.180"/>
    </reaction>
</comment>
<evidence type="ECO:0000256" key="10">
    <source>
        <dbReference type="PIRNR" id="PIRNR006268"/>
    </source>
</evidence>
<evidence type="ECO:0000256" key="6">
    <source>
        <dbReference type="ARBA" id="ARBA00022827"/>
    </source>
</evidence>
<feature type="binding site" evidence="11">
    <location>
        <position position="146"/>
    </location>
    <ligand>
        <name>Mg(2+)</name>
        <dbReference type="ChEBI" id="CHEBI:18420"/>
    </ligand>
</feature>
<comment type="similarity">
    <text evidence="10">Belongs to the ApbE family.</text>
</comment>
<dbReference type="SUPFAM" id="SSF143631">
    <property type="entry name" value="ApbE-like"/>
    <property type="match status" value="1"/>
</dbReference>
<proteinExistence type="inferred from homology"/>
<keyword evidence="5 10" id="KW-0479">Metal-binding</keyword>
<dbReference type="AlphaFoldDB" id="A0A9D1DRN0"/>
<sequence>MPYECTNYAMGSYVQQTVYGRQAQQAAADAVREISALENLISWRVEGSDVQKLNDHAGVDWLDIDERTFSILEQCLDVAEASNGAFDPTILPLSALWDFGGSNQHLPDADQIAESLQYVSYEDLRLDEEDCSASLKYHYMGIDLGSVGKGAACDAAIEAYQEAGAEAGIVAVGGSIGVFGAKRNGSPWNIAVRDPDSGGDKTQALGSLDLESGFVSTSGSYERYFVEDGVTYHHLLNPKTGYPAESGLISVTVVHEESGAMSDALSTACFVLGLEDGLALLEHYGAEGIFVDTNHQIFVTPGLESRFHLTASGYSLREVGALPQTP</sequence>
<keyword evidence="4 10" id="KW-0808">Transferase</keyword>
<evidence type="ECO:0000313" key="13">
    <source>
        <dbReference type="Proteomes" id="UP000886785"/>
    </source>
</evidence>
<dbReference type="Gene3D" id="3.10.520.10">
    <property type="entry name" value="ApbE-like domains"/>
    <property type="match status" value="1"/>
</dbReference>
<reference evidence="12" key="1">
    <citation type="submission" date="2020-10" db="EMBL/GenBank/DDBJ databases">
        <authorList>
            <person name="Gilroy R."/>
        </authorList>
    </citation>
    <scope>NUCLEOTIDE SEQUENCE</scope>
    <source>
        <strain evidence="12">ChiSjej1B19-7085</strain>
    </source>
</reference>
<accession>A0A9D1DRN0</accession>
<keyword evidence="7 10" id="KW-0460">Magnesium</keyword>
<organism evidence="12 13">
    <name type="scientific">Candidatus Gallacutalibacter pullicola</name>
    <dbReference type="NCBI Taxonomy" id="2840830"/>
    <lineage>
        <taxon>Bacteria</taxon>
        <taxon>Bacillati</taxon>
        <taxon>Bacillota</taxon>
        <taxon>Clostridia</taxon>
        <taxon>Eubacteriales</taxon>
        <taxon>Candidatus Gallacutalibacter</taxon>
    </lineage>
</organism>
<evidence type="ECO:0000256" key="11">
    <source>
        <dbReference type="PIRSR" id="PIRSR006268-2"/>
    </source>
</evidence>
<evidence type="ECO:0000256" key="3">
    <source>
        <dbReference type="ARBA" id="ARBA00022630"/>
    </source>
</evidence>
<dbReference type="GO" id="GO:0046872">
    <property type="term" value="F:metal ion binding"/>
    <property type="evidence" value="ECO:0007669"/>
    <property type="project" value="UniProtKB-UniRule"/>
</dbReference>
<evidence type="ECO:0000256" key="9">
    <source>
        <dbReference type="ARBA" id="ARBA00048540"/>
    </source>
</evidence>
<keyword evidence="6 10" id="KW-0274">FAD</keyword>
<dbReference type="Proteomes" id="UP000886785">
    <property type="component" value="Unassembled WGS sequence"/>
</dbReference>
<evidence type="ECO:0000313" key="12">
    <source>
        <dbReference type="EMBL" id="HIR57731.1"/>
    </source>
</evidence>
<dbReference type="PANTHER" id="PTHR30040:SF2">
    <property type="entry name" value="FAD:PROTEIN FMN TRANSFERASE"/>
    <property type="match status" value="1"/>
</dbReference>
<keyword evidence="3 10" id="KW-0285">Flavoprotein</keyword>
<evidence type="ECO:0000256" key="7">
    <source>
        <dbReference type="ARBA" id="ARBA00022842"/>
    </source>
</evidence>
<evidence type="ECO:0000256" key="5">
    <source>
        <dbReference type="ARBA" id="ARBA00022723"/>
    </source>
</evidence>
<feature type="binding site" evidence="11">
    <location>
        <position position="263"/>
    </location>
    <ligand>
        <name>Mg(2+)</name>
        <dbReference type="ChEBI" id="CHEBI:18420"/>
    </ligand>
</feature>
<evidence type="ECO:0000256" key="8">
    <source>
        <dbReference type="ARBA" id="ARBA00031306"/>
    </source>
</evidence>
<name>A0A9D1DRN0_9FIRM</name>
<evidence type="ECO:0000256" key="2">
    <source>
        <dbReference type="ARBA" id="ARBA00016337"/>
    </source>
</evidence>
<gene>
    <name evidence="12" type="ORF">IAA54_08675</name>
</gene>
<dbReference type="PANTHER" id="PTHR30040">
    <property type="entry name" value="THIAMINE BIOSYNTHESIS LIPOPROTEIN APBE"/>
    <property type="match status" value="1"/>
</dbReference>
<reference evidence="12" key="2">
    <citation type="journal article" date="2021" name="PeerJ">
        <title>Extensive microbial diversity within the chicken gut microbiome revealed by metagenomics and culture.</title>
        <authorList>
            <person name="Gilroy R."/>
            <person name="Ravi A."/>
            <person name="Getino M."/>
            <person name="Pursley I."/>
            <person name="Horton D.L."/>
            <person name="Alikhan N.F."/>
            <person name="Baker D."/>
            <person name="Gharbi K."/>
            <person name="Hall N."/>
            <person name="Watson M."/>
            <person name="Adriaenssens E.M."/>
            <person name="Foster-Nyarko E."/>
            <person name="Jarju S."/>
            <person name="Secka A."/>
            <person name="Antonio M."/>
            <person name="Oren A."/>
            <person name="Chaudhuri R.R."/>
            <person name="La Ragione R."/>
            <person name="Hildebrand F."/>
            <person name="Pallen M.J."/>
        </authorList>
    </citation>
    <scope>NUCLEOTIDE SEQUENCE</scope>
    <source>
        <strain evidence="12">ChiSjej1B19-7085</strain>
    </source>
</reference>
<evidence type="ECO:0000256" key="4">
    <source>
        <dbReference type="ARBA" id="ARBA00022679"/>
    </source>
</evidence>
<dbReference type="EC" id="2.7.1.180" evidence="1 10"/>
<dbReference type="Pfam" id="PF02424">
    <property type="entry name" value="ApbE"/>
    <property type="match status" value="1"/>
</dbReference>
<dbReference type="InterPro" id="IPR024932">
    <property type="entry name" value="ApbE"/>
</dbReference>
<protein>
    <recommendedName>
        <fullName evidence="2 10">FAD:protein FMN transferase</fullName>
        <ecNumber evidence="1 10">2.7.1.180</ecNumber>
    </recommendedName>
    <alternativeName>
        <fullName evidence="8 10">Flavin transferase</fullName>
    </alternativeName>
</protein>
<feature type="binding site" evidence="11">
    <location>
        <position position="267"/>
    </location>
    <ligand>
        <name>Mg(2+)</name>
        <dbReference type="ChEBI" id="CHEBI:18420"/>
    </ligand>
</feature>
<evidence type="ECO:0000256" key="1">
    <source>
        <dbReference type="ARBA" id="ARBA00011955"/>
    </source>
</evidence>
<dbReference type="EMBL" id="DVHF01000102">
    <property type="protein sequence ID" value="HIR57731.1"/>
    <property type="molecule type" value="Genomic_DNA"/>
</dbReference>
<dbReference type="GO" id="GO:0016740">
    <property type="term" value="F:transferase activity"/>
    <property type="evidence" value="ECO:0007669"/>
    <property type="project" value="UniProtKB-UniRule"/>
</dbReference>